<feature type="domain" description="Surface lipoprotein assembly modifier C-terminal" evidence="1">
    <location>
        <begin position="349"/>
        <end position="460"/>
    </location>
</feature>
<keyword evidence="3" id="KW-1185">Reference proteome</keyword>
<dbReference type="InterPro" id="IPR007655">
    <property type="entry name" value="Slam_C"/>
</dbReference>
<proteinExistence type="predicted"/>
<reference evidence="3" key="1">
    <citation type="submission" date="2017-01" db="EMBL/GenBank/DDBJ databases">
        <authorList>
            <person name="Varghese N."/>
            <person name="Submissions S."/>
        </authorList>
    </citation>
    <scope>NUCLEOTIDE SEQUENCE [LARGE SCALE GENOMIC DNA]</scope>
    <source>
        <strain evidence="3">DSM 29430</strain>
    </source>
</reference>
<dbReference type="SUPFAM" id="SSF48452">
    <property type="entry name" value="TPR-like"/>
    <property type="match status" value="1"/>
</dbReference>
<dbReference type="RefSeq" id="WP_143526282.1">
    <property type="nucleotide sequence ID" value="NZ_FTOQ01000018.1"/>
</dbReference>
<protein>
    <recommendedName>
        <fullName evidence="1">Surface lipoprotein assembly modifier C-terminal domain-containing protein</fullName>
    </recommendedName>
</protein>
<evidence type="ECO:0000259" key="1">
    <source>
        <dbReference type="Pfam" id="PF04575"/>
    </source>
</evidence>
<dbReference type="STRING" id="633194.SAMN05421759_11852"/>
<dbReference type="InterPro" id="IPR011990">
    <property type="entry name" value="TPR-like_helical_dom_sf"/>
</dbReference>
<dbReference type="Pfam" id="PF14559">
    <property type="entry name" value="TPR_19"/>
    <property type="match status" value="1"/>
</dbReference>
<organism evidence="2 3">
    <name type="scientific">Roseivivax lentus</name>
    <dbReference type="NCBI Taxonomy" id="633194"/>
    <lineage>
        <taxon>Bacteria</taxon>
        <taxon>Pseudomonadati</taxon>
        <taxon>Pseudomonadota</taxon>
        <taxon>Alphaproteobacteria</taxon>
        <taxon>Rhodobacterales</taxon>
        <taxon>Roseobacteraceae</taxon>
        <taxon>Roseivivax</taxon>
    </lineage>
</organism>
<name>A0A1N7PPP0_9RHOB</name>
<dbReference type="OrthoDB" id="7684399at2"/>
<accession>A0A1N7PPP0</accession>
<evidence type="ECO:0000313" key="3">
    <source>
        <dbReference type="Proteomes" id="UP000186684"/>
    </source>
</evidence>
<sequence length="460" mass="50325">MLTKLSLIGALGAAVLTSGLVVSQPEAARAQGVTLSPEEMLLVASRDLEAGIAGRAIVLLDALLQRDPEDVDALILKSRATRDIRRFDEARDAAARAWEHAGDDHERFAAAMSMAQALASDGKRTRAQFWLRRAAHIAPDPRLENLAMRDFRYVRKRNPWETNFTFAITPNTNINGGSTSETITVYDLPFKFILEGEARALSGIEYAAGIATAYRFAETERRRSRVKLEAVHKTYSLSDEAQDIAPDAKGSDYDQTTLAAGLMQDWLTADHRLELGFDLGMSHTILAGEPLENAARGAVRAQYALSPDTEAALSLSQEWQTGLGDRSDAVRLQATLGLETRLAGMPIALSYTRNESRSDAVYLDYDEDRIALDLAWPTPVYGSEIALGIFGADRHYDATTITFGDRDDATLGAALTVVLEAVDYYGFVPSVTISHKDVASNVDLYDSSETGLSIDIRSRF</sequence>
<evidence type="ECO:0000313" key="2">
    <source>
        <dbReference type="EMBL" id="SIT12604.1"/>
    </source>
</evidence>
<dbReference type="Gene3D" id="1.25.40.10">
    <property type="entry name" value="Tetratricopeptide repeat domain"/>
    <property type="match status" value="1"/>
</dbReference>
<dbReference type="EMBL" id="FTOQ01000018">
    <property type="protein sequence ID" value="SIT12604.1"/>
    <property type="molecule type" value="Genomic_DNA"/>
</dbReference>
<dbReference type="AlphaFoldDB" id="A0A1N7PPP0"/>
<dbReference type="Proteomes" id="UP000186684">
    <property type="component" value="Unassembled WGS sequence"/>
</dbReference>
<dbReference type="Pfam" id="PF04575">
    <property type="entry name" value="SlipAM"/>
    <property type="match status" value="1"/>
</dbReference>
<gene>
    <name evidence="2" type="ORF">SAMN05421759_11852</name>
</gene>